<name>A0AAD9QTY3_ACRCE</name>
<dbReference type="AlphaFoldDB" id="A0AAD9QTY3"/>
<comment type="caution">
    <text evidence="1">The sequence shown here is derived from an EMBL/GenBank/DDBJ whole genome shotgun (WGS) entry which is preliminary data.</text>
</comment>
<accession>A0AAD9QTY3</accession>
<reference evidence="1" key="1">
    <citation type="journal article" date="2023" name="G3 (Bethesda)">
        <title>Whole genome assembly and annotation of the endangered Caribbean coral Acropora cervicornis.</title>
        <authorList>
            <person name="Selwyn J.D."/>
            <person name="Vollmer S.V."/>
        </authorList>
    </citation>
    <scope>NUCLEOTIDE SEQUENCE</scope>
    <source>
        <strain evidence="1">K2</strain>
    </source>
</reference>
<proteinExistence type="predicted"/>
<reference evidence="1" key="2">
    <citation type="journal article" date="2023" name="Science">
        <title>Genomic signatures of disease resistance in endangered staghorn corals.</title>
        <authorList>
            <person name="Vollmer S.V."/>
            <person name="Selwyn J.D."/>
            <person name="Despard B.A."/>
            <person name="Roesel C.L."/>
        </authorList>
    </citation>
    <scope>NUCLEOTIDE SEQUENCE</scope>
    <source>
        <strain evidence="1">K2</strain>
    </source>
</reference>
<gene>
    <name evidence="1" type="ORF">P5673_008133</name>
</gene>
<sequence length="169" mass="19460">MHREILQMDIAVIVFKKGHFSTAYKKAPRIPSDSTRSWNHGSLKERNTTLAYLCSIIKERTLSCEISGEMKEGKRKKIQLEKDQERKPISISLCMQLIKIHALARAASRRNSLYLRILPDSIPCHRHQPLDSIQLLPNGCPNRPSASLQQTLTLQHVCHYRKHRNPCQS</sequence>
<dbReference type="EMBL" id="JARQWQ010000014">
    <property type="protein sequence ID" value="KAK2567338.1"/>
    <property type="molecule type" value="Genomic_DNA"/>
</dbReference>
<evidence type="ECO:0000313" key="1">
    <source>
        <dbReference type="EMBL" id="KAK2567338.1"/>
    </source>
</evidence>
<dbReference type="Proteomes" id="UP001249851">
    <property type="component" value="Unassembled WGS sequence"/>
</dbReference>
<keyword evidence="2" id="KW-1185">Reference proteome</keyword>
<organism evidence="1 2">
    <name type="scientific">Acropora cervicornis</name>
    <name type="common">Staghorn coral</name>
    <dbReference type="NCBI Taxonomy" id="6130"/>
    <lineage>
        <taxon>Eukaryota</taxon>
        <taxon>Metazoa</taxon>
        <taxon>Cnidaria</taxon>
        <taxon>Anthozoa</taxon>
        <taxon>Hexacorallia</taxon>
        <taxon>Scleractinia</taxon>
        <taxon>Astrocoeniina</taxon>
        <taxon>Acroporidae</taxon>
        <taxon>Acropora</taxon>
    </lineage>
</organism>
<evidence type="ECO:0000313" key="2">
    <source>
        <dbReference type="Proteomes" id="UP001249851"/>
    </source>
</evidence>
<protein>
    <submittedName>
        <fullName evidence="1">Uncharacterized protein</fullName>
    </submittedName>
</protein>